<comment type="caution">
    <text evidence="3">The sequence shown here is derived from an EMBL/GenBank/DDBJ whole genome shotgun (WGS) entry which is preliminary data.</text>
</comment>
<evidence type="ECO:0000256" key="2">
    <source>
        <dbReference type="ARBA" id="ARBA00023136"/>
    </source>
</evidence>
<name>A0A1X0D444_9MYCO</name>
<comment type="subcellular location">
    <subcellularLocation>
        <location evidence="1">Membrane</location>
    </subcellularLocation>
</comment>
<accession>A0A1X0D444</accession>
<keyword evidence="2" id="KW-0472">Membrane</keyword>
<proteinExistence type="predicted"/>
<evidence type="ECO:0000256" key="1">
    <source>
        <dbReference type="ARBA" id="ARBA00004370"/>
    </source>
</evidence>
<dbReference type="PANTHER" id="PTHR37042:SF4">
    <property type="entry name" value="OUTER MEMBRANE PROTEIN RV1973"/>
    <property type="match status" value="1"/>
</dbReference>
<evidence type="ECO:0000313" key="4">
    <source>
        <dbReference type="Proteomes" id="UP000192801"/>
    </source>
</evidence>
<evidence type="ECO:0000313" key="3">
    <source>
        <dbReference type="EMBL" id="ORA67135.1"/>
    </source>
</evidence>
<dbReference type="PANTHER" id="PTHR37042">
    <property type="entry name" value="OUTER MEMBRANE PROTEIN RV1973"/>
    <property type="match status" value="1"/>
</dbReference>
<reference evidence="3 4" key="1">
    <citation type="submission" date="2016-12" db="EMBL/GenBank/DDBJ databases">
        <title>The new phylogeny of genus Mycobacterium.</title>
        <authorList>
            <person name="Tortoli E."/>
            <person name="Trovato A."/>
            <person name="Cirillo D.M."/>
        </authorList>
    </citation>
    <scope>NUCLEOTIDE SEQUENCE [LARGE SCALE GENOMIC DNA]</scope>
    <source>
        <strain evidence="3 4">DSM 45130</strain>
    </source>
</reference>
<protein>
    <recommendedName>
        <fullName evidence="5">Outer membrane protein</fullName>
    </recommendedName>
</protein>
<dbReference type="EMBL" id="MVHS01000045">
    <property type="protein sequence ID" value="ORA67135.1"/>
    <property type="molecule type" value="Genomic_DNA"/>
</dbReference>
<dbReference type="Proteomes" id="UP000192801">
    <property type="component" value="Unassembled WGS sequence"/>
</dbReference>
<evidence type="ECO:0008006" key="5">
    <source>
        <dbReference type="Google" id="ProtNLM"/>
    </source>
</evidence>
<dbReference type="STRING" id="444597.BST26_16165"/>
<dbReference type="AlphaFoldDB" id="A0A1X0D444"/>
<gene>
    <name evidence="3" type="ORF">BST26_16165</name>
</gene>
<organism evidence="3 4">
    <name type="scientific">Mycolicibacterium insubricum</name>
    <dbReference type="NCBI Taxonomy" id="444597"/>
    <lineage>
        <taxon>Bacteria</taxon>
        <taxon>Bacillati</taxon>
        <taxon>Actinomycetota</taxon>
        <taxon>Actinomycetes</taxon>
        <taxon>Mycobacteriales</taxon>
        <taxon>Mycobacteriaceae</taxon>
        <taxon>Mycolicibacterium</taxon>
    </lineage>
</organism>
<dbReference type="GO" id="GO:0016020">
    <property type="term" value="C:membrane"/>
    <property type="evidence" value="ECO:0007669"/>
    <property type="project" value="UniProtKB-SubCell"/>
</dbReference>
<sequence length="194" mass="20531">MDEGSLMTNEIIDDSVDIDELEIEDLEPDAEAGARAGRLRTFARLAVPVTAMLLALGSGFVKYQTGTLTGPDPDDTAVRAAADGAVAMLTYHPDSVEQDLDAAKDRLTGSFLDEYTKLAHDVVIPGARLKKVTANATVPAASSVSAGPDHAVVLLFVDQTVTVGHDAPANTSSSVRVTLDRVGQRWLISEFKPV</sequence>
<keyword evidence="4" id="KW-1185">Reference proteome</keyword>